<dbReference type="AlphaFoldDB" id="A0A8J2KPI8"/>
<name>A0A8J2KPI8_9HEXA</name>
<dbReference type="EMBL" id="CAJVCH010175224">
    <property type="protein sequence ID" value="CAG7729206.1"/>
    <property type="molecule type" value="Genomic_DNA"/>
</dbReference>
<protein>
    <submittedName>
        <fullName evidence="1">Uncharacterized protein</fullName>
    </submittedName>
</protein>
<evidence type="ECO:0000313" key="2">
    <source>
        <dbReference type="Proteomes" id="UP000708208"/>
    </source>
</evidence>
<dbReference type="Proteomes" id="UP000708208">
    <property type="component" value="Unassembled WGS sequence"/>
</dbReference>
<comment type="caution">
    <text evidence="1">The sequence shown here is derived from an EMBL/GenBank/DDBJ whole genome shotgun (WGS) entry which is preliminary data.</text>
</comment>
<reference evidence="1" key="1">
    <citation type="submission" date="2021-06" db="EMBL/GenBank/DDBJ databases">
        <authorList>
            <person name="Hodson N. C."/>
            <person name="Mongue J. A."/>
            <person name="Jaron S. K."/>
        </authorList>
    </citation>
    <scope>NUCLEOTIDE SEQUENCE</scope>
</reference>
<accession>A0A8J2KPI8</accession>
<keyword evidence="2" id="KW-1185">Reference proteome</keyword>
<proteinExistence type="predicted"/>
<organism evidence="1 2">
    <name type="scientific">Allacma fusca</name>
    <dbReference type="NCBI Taxonomy" id="39272"/>
    <lineage>
        <taxon>Eukaryota</taxon>
        <taxon>Metazoa</taxon>
        <taxon>Ecdysozoa</taxon>
        <taxon>Arthropoda</taxon>
        <taxon>Hexapoda</taxon>
        <taxon>Collembola</taxon>
        <taxon>Symphypleona</taxon>
        <taxon>Sminthuridae</taxon>
        <taxon>Allacma</taxon>
    </lineage>
</organism>
<gene>
    <name evidence="1" type="ORF">AFUS01_LOCUS17939</name>
</gene>
<sequence length="277" mass="31677">MNMGSLVARFPIFAKNMPERVSPNNYDDSIGLQESRQEIVLDFNKFMRENVENIRDIQQQSLARQIETNDNVRAQGLQINRLRHQVQERTQMLKETIVEVSGVSQRQVEELRLEVNHFREQFNLRMERLEVDLEVSRARENQRAVQAMDLAQDQTHVNGKIVHTLSELVTGLTANVRHPQMIETTPGTNNSLHVNTNSNPEPEMDFQDETPVISDVTGQSRSGRIIKKRELFSAGPLPSPKCSGKKSLSLKCRHCGRILKTITGMQKHVEKFCPALK</sequence>
<evidence type="ECO:0000313" key="1">
    <source>
        <dbReference type="EMBL" id="CAG7729206.1"/>
    </source>
</evidence>